<dbReference type="EMBL" id="CP048268">
    <property type="protein sequence ID" value="QYN53089.1"/>
    <property type="molecule type" value="Genomic_DNA"/>
</dbReference>
<accession>A0ABX8W638</accession>
<evidence type="ECO:0000313" key="1">
    <source>
        <dbReference type="EMBL" id="QYN53089.1"/>
    </source>
</evidence>
<dbReference type="Proteomes" id="UP000826550">
    <property type="component" value="Chromosome"/>
</dbReference>
<dbReference type="RefSeq" id="WP_220219889.1">
    <property type="nucleotide sequence ID" value="NZ_CP048268.1"/>
</dbReference>
<keyword evidence="2" id="KW-1185">Reference proteome</keyword>
<proteinExistence type="predicted"/>
<name>A0ABX8W638_9LACO</name>
<reference evidence="1 2" key="1">
    <citation type="submission" date="2020-01" db="EMBL/GenBank/DDBJ databases">
        <title>Vast differences in strain-level diversity in the gut microbiota of two closely related honey bee species.</title>
        <authorList>
            <person name="Ellegaard K.M."/>
            <person name="Suenami S."/>
            <person name="Miyazaki R."/>
            <person name="Engel P."/>
        </authorList>
    </citation>
    <scope>NUCLEOTIDE SEQUENCE [LARGE SCALE GENOMIC DNA]</scope>
    <source>
        <strain evidence="1 2">ESL0416</strain>
    </source>
</reference>
<organism evidence="1 2">
    <name type="scientific">Lactobacillus panisapium</name>
    <dbReference type="NCBI Taxonomy" id="2012495"/>
    <lineage>
        <taxon>Bacteria</taxon>
        <taxon>Bacillati</taxon>
        <taxon>Bacillota</taxon>
        <taxon>Bacilli</taxon>
        <taxon>Lactobacillales</taxon>
        <taxon>Lactobacillaceae</taxon>
        <taxon>Lactobacillus</taxon>
    </lineage>
</organism>
<evidence type="ECO:0000313" key="2">
    <source>
        <dbReference type="Proteomes" id="UP000826550"/>
    </source>
</evidence>
<protein>
    <submittedName>
        <fullName evidence="1">Uncharacterized protein</fullName>
    </submittedName>
</protein>
<sequence length="81" mass="9477">MDKDWLIDQINEEAEQCFAKDFESLSTDDSGANQLFSKVKQTEEWSAFKSKMIELYKKQIEQNLFHKLEGLEELVKESGDI</sequence>
<gene>
    <name evidence="1" type="ORF">GYM71_06495</name>
</gene>